<feature type="region of interest" description="Disordered" evidence="1">
    <location>
        <begin position="137"/>
        <end position="744"/>
    </location>
</feature>
<feature type="compositionally biased region" description="Polar residues" evidence="1">
    <location>
        <begin position="179"/>
        <end position="188"/>
    </location>
</feature>
<evidence type="ECO:0000313" key="4">
    <source>
        <dbReference type="Proteomes" id="UP000076584"/>
    </source>
</evidence>
<proteinExistence type="predicted"/>
<feature type="compositionally biased region" description="Basic residues" evidence="1">
    <location>
        <begin position="724"/>
        <end position="737"/>
    </location>
</feature>
<name>A0A167EAP9_COLIC</name>
<dbReference type="Proteomes" id="UP000076584">
    <property type="component" value="Unassembled WGS sequence"/>
</dbReference>
<sequence>MKDHRGGKDPSKSPNLIFILLSTAAEMVVQPSNTAARPKSTPQPSGPGPTPTASVEPKDLLGKRDDSTRITITQTLPRTLSTRTATVTLHGDIPTEPPPRSSEGVSDQQLGAIIGATCGTVIILLLLGCWIFRRRRQKKSSVKSSGGGNSRFSSPPLRPSPWSPRSSTGPGGRRGSMSYKQTSPSSTAEDFMDDKYSPPSPDFGLPKHPPTYSRPPTGPVHSKTSTASNNPKPPTSSGLGHVTHPPTAPASSNYSRNLGPTVDNRRPSANYSASWMPPPIDRSGTYPAQPQPTFTLPPKSKPPPSFQPGPVKSGMTAMLPGGPLRTGTVPTPRPSGNIPTPPPDPNIITADREKTSRSSSKSKHSPDFSGQGRPGMVPSINKTPRATSSFQHPPTTVLAAPFSGLPGGKKTVKFPEVLEQSIPELPNESDLPSPKHKGGKQKSIPIPPSPRQNHSLKGGEKSTPSELRGDDHPKPPLEGSTEPTSKSENADEANGQTSSPVKSPSGLKSPPSGSQSRVPSPEIINVDEEAPLEGVTEPISKCDDAKKVDAQPNTPASPRSGSKSTPSSPHTTAPSPTVIDVNPGPPIRQDSGSLSHTVKHSKPRAPNTLKSFFEGKSRSRRSSFSVSGRAQTAPVTYSSYPHSAPPPAPPTTTFRRAPALPSDSYYYGQGHTSHYPPPSDHAVEVIVTETTELPQAGRVQADGRRGRQKNNNKIRMLNYIAGKREKKDRRRRSPSRRRPSEKGG</sequence>
<feature type="compositionally biased region" description="Polar residues" evidence="1">
    <location>
        <begin position="380"/>
        <end position="394"/>
    </location>
</feature>
<evidence type="ECO:0000313" key="3">
    <source>
        <dbReference type="EMBL" id="KZL84899.1"/>
    </source>
</evidence>
<comment type="caution">
    <text evidence="3">The sequence shown here is derived from an EMBL/GenBank/DDBJ whole genome shotgun (WGS) entry which is preliminary data.</text>
</comment>
<reference evidence="3 4" key="1">
    <citation type="submission" date="2015-06" db="EMBL/GenBank/DDBJ databases">
        <title>Survival trade-offs in plant roots during colonization by closely related pathogenic and mutualistic fungi.</title>
        <authorList>
            <person name="Hacquard S."/>
            <person name="Kracher B."/>
            <person name="Hiruma K."/>
            <person name="Weinman A."/>
            <person name="Muench P."/>
            <person name="Garrido Oter R."/>
            <person name="Ver Loren van Themaat E."/>
            <person name="Dallerey J.-F."/>
            <person name="Damm U."/>
            <person name="Henrissat B."/>
            <person name="Lespinet O."/>
            <person name="Thon M."/>
            <person name="Kemen E."/>
            <person name="McHardy A.C."/>
            <person name="Schulze-Lefert P."/>
            <person name="O'Connell R.J."/>
        </authorList>
    </citation>
    <scope>NUCLEOTIDE SEQUENCE [LARGE SCALE GENOMIC DNA]</scope>
    <source>
        <strain evidence="3 4">MAFF 238704</strain>
    </source>
</reference>
<dbReference type="EMBL" id="LFIW01000765">
    <property type="protein sequence ID" value="KZL84899.1"/>
    <property type="molecule type" value="Genomic_DNA"/>
</dbReference>
<dbReference type="AlphaFoldDB" id="A0A167EAP9"/>
<feature type="compositionally biased region" description="Pro residues" evidence="1">
    <location>
        <begin position="207"/>
        <end position="218"/>
    </location>
</feature>
<feature type="compositionally biased region" description="Low complexity" evidence="1">
    <location>
        <begin position="498"/>
        <end position="516"/>
    </location>
</feature>
<feature type="region of interest" description="Disordered" evidence="1">
    <location>
        <begin position="79"/>
        <end position="106"/>
    </location>
</feature>
<keyword evidence="4" id="KW-1185">Reference proteome</keyword>
<protein>
    <submittedName>
        <fullName evidence="3">Uncharacterized protein</fullName>
    </submittedName>
</protein>
<feature type="compositionally biased region" description="Basic and acidic residues" evidence="1">
    <location>
        <begin position="56"/>
        <end position="67"/>
    </location>
</feature>
<feature type="transmembrane region" description="Helical" evidence="2">
    <location>
        <begin position="110"/>
        <end position="132"/>
    </location>
</feature>
<evidence type="ECO:0000256" key="1">
    <source>
        <dbReference type="SAM" id="MobiDB-lite"/>
    </source>
</evidence>
<keyword evidence="2" id="KW-1133">Transmembrane helix</keyword>
<evidence type="ECO:0000256" key="2">
    <source>
        <dbReference type="SAM" id="Phobius"/>
    </source>
</evidence>
<keyword evidence="2" id="KW-0812">Transmembrane</keyword>
<accession>A0A167EAP9</accession>
<feature type="compositionally biased region" description="Low complexity" evidence="1">
    <location>
        <begin position="557"/>
        <end position="577"/>
    </location>
</feature>
<feature type="compositionally biased region" description="Basic and acidic residues" evidence="1">
    <location>
        <begin position="540"/>
        <end position="549"/>
    </location>
</feature>
<gene>
    <name evidence="3" type="ORF">CI238_09635</name>
</gene>
<feature type="compositionally biased region" description="Polar residues" evidence="1">
    <location>
        <begin position="249"/>
        <end position="258"/>
    </location>
</feature>
<feature type="compositionally biased region" description="Low complexity" evidence="1">
    <location>
        <begin position="651"/>
        <end position="661"/>
    </location>
</feature>
<feature type="region of interest" description="Disordered" evidence="1">
    <location>
        <begin position="29"/>
        <end position="67"/>
    </location>
</feature>
<keyword evidence="2" id="KW-0472">Membrane</keyword>
<feature type="compositionally biased region" description="Polar residues" evidence="1">
    <location>
        <begin position="222"/>
        <end position="238"/>
    </location>
</feature>
<organism evidence="3 4">
    <name type="scientific">Colletotrichum incanum</name>
    <name type="common">Soybean anthracnose fungus</name>
    <dbReference type="NCBI Taxonomy" id="1573173"/>
    <lineage>
        <taxon>Eukaryota</taxon>
        <taxon>Fungi</taxon>
        <taxon>Dikarya</taxon>
        <taxon>Ascomycota</taxon>
        <taxon>Pezizomycotina</taxon>
        <taxon>Sordariomycetes</taxon>
        <taxon>Hypocreomycetidae</taxon>
        <taxon>Glomerellales</taxon>
        <taxon>Glomerellaceae</taxon>
        <taxon>Colletotrichum</taxon>
        <taxon>Colletotrichum spaethianum species complex</taxon>
    </lineage>
</organism>